<evidence type="ECO:0000313" key="2">
    <source>
        <dbReference type="EMBL" id="KAF1984314.1"/>
    </source>
</evidence>
<organism evidence="2 3">
    <name type="scientific">Aulographum hederae CBS 113979</name>
    <dbReference type="NCBI Taxonomy" id="1176131"/>
    <lineage>
        <taxon>Eukaryota</taxon>
        <taxon>Fungi</taxon>
        <taxon>Dikarya</taxon>
        <taxon>Ascomycota</taxon>
        <taxon>Pezizomycotina</taxon>
        <taxon>Dothideomycetes</taxon>
        <taxon>Pleosporomycetidae</taxon>
        <taxon>Aulographales</taxon>
        <taxon>Aulographaceae</taxon>
    </lineage>
</organism>
<protein>
    <submittedName>
        <fullName evidence="2">Uncharacterized protein</fullName>
    </submittedName>
</protein>
<keyword evidence="1" id="KW-0472">Membrane</keyword>
<name>A0A6G1GU33_9PEZI</name>
<sequence length="137" mass="14724">MWVAVGVGVGVAGSTSLVAEPPLPFHHQHDNILQVVGLRCAECSCGTDGDMTRPSPFTVHADVDPDAPARRTDPTSTSPRWTVLTMLGILLNLAYLTIRPGAIWYVMLRNDSRIEISAMSGTLSLAADATANNIYLY</sequence>
<feature type="transmembrane region" description="Helical" evidence="1">
    <location>
        <begin position="81"/>
        <end position="107"/>
    </location>
</feature>
<evidence type="ECO:0000313" key="3">
    <source>
        <dbReference type="Proteomes" id="UP000800041"/>
    </source>
</evidence>
<keyword evidence="1" id="KW-0812">Transmembrane</keyword>
<dbReference type="AlphaFoldDB" id="A0A6G1GU33"/>
<dbReference type="Proteomes" id="UP000800041">
    <property type="component" value="Unassembled WGS sequence"/>
</dbReference>
<gene>
    <name evidence="2" type="ORF">K402DRAFT_141157</name>
</gene>
<keyword evidence="1" id="KW-1133">Transmembrane helix</keyword>
<accession>A0A6G1GU33</accession>
<proteinExistence type="predicted"/>
<dbReference type="EMBL" id="ML977168">
    <property type="protein sequence ID" value="KAF1984314.1"/>
    <property type="molecule type" value="Genomic_DNA"/>
</dbReference>
<reference evidence="2" key="1">
    <citation type="journal article" date="2020" name="Stud. Mycol.">
        <title>101 Dothideomycetes genomes: a test case for predicting lifestyles and emergence of pathogens.</title>
        <authorList>
            <person name="Haridas S."/>
            <person name="Albert R."/>
            <person name="Binder M."/>
            <person name="Bloem J."/>
            <person name="Labutti K."/>
            <person name="Salamov A."/>
            <person name="Andreopoulos B."/>
            <person name="Baker S."/>
            <person name="Barry K."/>
            <person name="Bills G."/>
            <person name="Bluhm B."/>
            <person name="Cannon C."/>
            <person name="Castanera R."/>
            <person name="Culley D."/>
            <person name="Daum C."/>
            <person name="Ezra D."/>
            <person name="Gonzalez J."/>
            <person name="Henrissat B."/>
            <person name="Kuo A."/>
            <person name="Liang C."/>
            <person name="Lipzen A."/>
            <person name="Lutzoni F."/>
            <person name="Magnuson J."/>
            <person name="Mondo S."/>
            <person name="Nolan M."/>
            <person name="Ohm R."/>
            <person name="Pangilinan J."/>
            <person name="Park H.-J."/>
            <person name="Ramirez L."/>
            <person name="Alfaro M."/>
            <person name="Sun H."/>
            <person name="Tritt A."/>
            <person name="Yoshinaga Y."/>
            <person name="Zwiers L.-H."/>
            <person name="Turgeon B."/>
            <person name="Goodwin S."/>
            <person name="Spatafora J."/>
            <person name="Crous P."/>
            <person name="Grigoriev I."/>
        </authorList>
    </citation>
    <scope>NUCLEOTIDE SEQUENCE</scope>
    <source>
        <strain evidence="2">CBS 113979</strain>
    </source>
</reference>
<evidence type="ECO:0000256" key="1">
    <source>
        <dbReference type="SAM" id="Phobius"/>
    </source>
</evidence>
<keyword evidence="3" id="KW-1185">Reference proteome</keyword>